<reference evidence="1" key="1">
    <citation type="journal article" date="2014" name="Front. Microbiol.">
        <title>High frequency of phylogenetically diverse reductive dehalogenase-homologous genes in deep subseafloor sedimentary metagenomes.</title>
        <authorList>
            <person name="Kawai M."/>
            <person name="Futagami T."/>
            <person name="Toyoda A."/>
            <person name="Takaki Y."/>
            <person name="Nishi S."/>
            <person name="Hori S."/>
            <person name="Arai W."/>
            <person name="Tsubouchi T."/>
            <person name="Morono Y."/>
            <person name="Uchiyama I."/>
            <person name="Ito T."/>
            <person name="Fujiyama A."/>
            <person name="Inagaki F."/>
            <person name="Takami H."/>
        </authorList>
    </citation>
    <scope>NUCLEOTIDE SEQUENCE</scope>
    <source>
        <strain evidence="1">Expedition CK06-06</strain>
    </source>
</reference>
<name>X1TYX3_9ZZZZ</name>
<proteinExistence type="predicted"/>
<accession>X1TYX3</accession>
<evidence type="ECO:0000313" key="1">
    <source>
        <dbReference type="EMBL" id="GAJ10449.1"/>
    </source>
</evidence>
<comment type="caution">
    <text evidence="1">The sequence shown here is derived from an EMBL/GenBank/DDBJ whole genome shotgun (WGS) entry which is preliminary data.</text>
</comment>
<sequence>MIPYAGGLTAFGFFYVCHRAFAIQELIATEDVNFAIRINFPGIYAEGFRIGFFNAAPQRQEEISQENRLQNQVNE</sequence>
<protein>
    <submittedName>
        <fullName evidence="1">Uncharacterized protein</fullName>
    </submittedName>
</protein>
<dbReference type="EMBL" id="BARW01028211">
    <property type="protein sequence ID" value="GAJ10449.1"/>
    <property type="molecule type" value="Genomic_DNA"/>
</dbReference>
<gene>
    <name evidence="1" type="ORF">S12H4_45601</name>
</gene>
<organism evidence="1">
    <name type="scientific">marine sediment metagenome</name>
    <dbReference type="NCBI Taxonomy" id="412755"/>
    <lineage>
        <taxon>unclassified sequences</taxon>
        <taxon>metagenomes</taxon>
        <taxon>ecological metagenomes</taxon>
    </lineage>
</organism>
<dbReference type="AlphaFoldDB" id="X1TYX3"/>